<organism evidence="2 3">
    <name type="scientific">Trichonephila clavata</name>
    <name type="common">Joro spider</name>
    <name type="synonym">Nephila clavata</name>
    <dbReference type="NCBI Taxonomy" id="2740835"/>
    <lineage>
        <taxon>Eukaryota</taxon>
        <taxon>Metazoa</taxon>
        <taxon>Ecdysozoa</taxon>
        <taxon>Arthropoda</taxon>
        <taxon>Chelicerata</taxon>
        <taxon>Arachnida</taxon>
        <taxon>Araneae</taxon>
        <taxon>Araneomorphae</taxon>
        <taxon>Entelegynae</taxon>
        <taxon>Araneoidea</taxon>
        <taxon>Nephilidae</taxon>
        <taxon>Trichonephila</taxon>
    </lineage>
</organism>
<sequence length="140" mass="15804">MKRPRRLNLRKCSLSSSLKEENEIKRRPMGATSGGRGKFYSPVHTVQEQGRLLGERKPKKNKFFPDGPVWSSLDGPQRKTATDKLCPEGPVPVNRTTQRQPTTDESYQKGQFLINCTVENASLKGKSCRDGQVLMHYAID</sequence>
<evidence type="ECO:0000313" key="2">
    <source>
        <dbReference type="EMBL" id="GFQ64171.1"/>
    </source>
</evidence>
<gene>
    <name evidence="2" type="ORF">TNCT_595521</name>
</gene>
<keyword evidence="3" id="KW-1185">Reference proteome</keyword>
<protein>
    <submittedName>
        <fullName evidence="2">Uncharacterized protein</fullName>
    </submittedName>
</protein>
<evidence type="ECO:0000313" key="3">
    <source>
        <dbReference type="Proteomes" id="UP000887116"/>
    </source>
</evidence>
<accession>A0A8X6K7A7</accession>
<reference evidence="2" key="1">
    <citation type="submission" date="2020-07" db="EMBL/GenBank/DDBJ databases">
        <title>Multicomponent nature underlies the extraordinary mechanical properties of spider dragline silk.</title>
        <authorList>
            <person name="Kono N."/>
            <person name="Nakamura H."/>
            <person name="Mori M."/>
            <person name="Yoshida Y."/>
            <person name="Ohtoshi R."/>
            <person name="Malay A.D."/>
            <person name="Moran D.A.P."/>
            <person name="Tomita M."/>
            <person name="Numata K."/>
            <person name="Arakawa K."/>
        </authorList>
    </citation>
    <scope>NUCLEOTIDE SEQUENCE</scope>
</reference>
<dbReference type="Proteomes" id="UP000887116">
    <property type="component" value="Unassembled WGS sequence"/>
</dbReference>
<feature type="region of interest" description="Disordered" evidence="1">
    <location>
        <begin position="1"/>
        <end position="106"/>
    </location>
</feature>
<comment type="caution">
    <text evidence="2">The sequence shown here is derived from an EMBL/GenBank/DDBJ whole genome shotgun (WGS) entry which is preliminary data.</text>
</comment>
<proteinExistence type="predicted"/>
<feature type="compositionally biased region" description="Basic and acidic residues" evidence="1">
    <location>
        <begin position="76"/>
        <end position="86"/>
    </location>
</feature>
<dbReference type="EMBL" id="BMAO01000065">
    <property type="protein sequence ID" value="GFQ64171.1"/>
    <property type="molecule type" value="Genomic_DNA"/>
</dbReference>
<name>A0A8X6K7A7_TRICU</name>
<dbReference type="AlphaFoldDB" id="A0A8X6K7A7"/>
<evidence type="ECO:0000256" key="1">
    <source>
        <dbReference type="SAM" id="MobiDB-lite"/>
    </source>
</evidence>
<feature type="compositionally biased region" description="Polar residues" evidence="1">
    <location>
        <begin position="94"/>
        <end position="106"/>
    </location>
</feature>